<evidence type="ECO:0000313" key="13">
    <source>
        <dbReference type="Ensembl" id="ENSCPOP00000014948.2"/>
    </source>
</evidence>
<dbReference type="GeneTree" id="ENSGT01150000286975"/>
<dbReference type="GO" id="GO:0016020">
    <property type="term" value="C:membrane"/>
    <property type="evidence" value="ECO:0007669"/>
    <property type="project" value="UniProtKB-SubCell"/>
</dbReference>
<feature type="transmembrane region" description="Helical" evidence="12">
    <location>
        <begin position="80"/>
        <end position="101"/>
    </location>
</feature>
<proteinExistence type="inferred from homology"/>
<dbReference type="InParanoid" id="H0VW70"/>
<dbReference type="AlphaFoldDB" id="H0VW70"/>
<keyword evidence="10" id="KW-0807">Transducer</keyword>
<dbReference type="Gene3D" id="1.20.1070.10">
    <property type="entry name" value="Rhodopsin 7-helix transmembrane proteins"/>
    <property type="match status" value="1"/>
</dbReference>
<keyword evidence="3" id="KW-0919">Taste</keyword>
<keyword evidence="7" id="KW-0297">G-protein coupled receptor</keyword>
<comment type="subcellular location">
    <subcellularLocation>
        <location evidence="1">Membrane</location>
        <topology evidence="1">Multi-pass membrane protein</topology>
    </subcellularLocation>
</comment>
<reference evidence="14" key="1">
    <citation type="journal article" date="2011" name="Nature">
        <title>A high-resolution map of human evolutionary constraint using 29 mammals.</title>
        <authorList>
            <person name="Lindblad-Toh K."/>
            <person name="Garber M."/>
            <person name="Zuk O."/>
            <person name="Lin M.F."/>
            <person name="Parker B.J."/>
            <person name="Washietl S."/>
            <person name="Kheradpour P."/>
            <person name="Ernst J."/>
            <person name="Jordan G."/>
            <person name="Mauceli E."/>
            <person name="Ward L.D."/>
            <person name="Lowe C.B."/>
            <person name="Holloway A.K."/>
            <person name="Clamp M."/>
            <person name="Gnerre S."/>
            <person name="Alfoldi J."/>
            <person name="Beal K."/>
            <person name="Chang J."/>
            <person name="Clawson H."/>
            <person name="Cuff J."/>
            <person name="Di Palma F."/>
            <person name="Fitzgerald S."/>
            <person name="Flicek P."/>
            <person name="Guttman M."/>
            <person name="Hubisz M.J."/>
            <person name="Jaffe D.B."/>
            <person name="Jungreis I."/>
            <person name="Kent W.J."/>
            <person name="Kostka D."/>
            <person name="Lara M."/>
            <person name="Martins A.L."/>
            <person name="Massingham T."/>
            <person name="Moltke I."/>
            <person name="Raney B.J."/>
            <person name="Rasmussen M.D."/>
            <person name="Robinson J."/>
            <person name="Stark A."/>
            <person name="Vilella A.J."/>
            <person name="Wen J."/>
            <person name="Xie X."/>
            <person name="Zody M.C."/>
            <person name="Baldwin J."/>
            <person name="Bloom T."/>
            <person name="Chin C.W."/>
            <person name="Heiman D."/>
            <person name="Nicol R."/>
            <person name="Nusbaum C."/>
            <person name="Young S."/>
            <person name="Wilkinson J."/>
            <person name="Worley K.C."/>
            <person name="Kovar C.L."/>
            <person name="Muzny D.M."/>
            <person name="Gibbs R.A."/>
            <person name="Cree A."/>
            <person name="Dihn H.H."/>
            <person name="Fowler G."/>
            <person name="Jhangiani S."/>
            <person name="Joshi V."/>
            <person name="Lee S."/>
            <person name="Lewis L.R."/>
            <person name="Nazareth L.V."/>
            <person name="Okwuonu G."/>
            <person name="Santibanez J."/>
            <person name="Warren W.C."/>
            <person name="Mardis E.R."/>
            <person name="Weinstock G.M."/>
            <person name="Wilson R.K."/>
            <person name="Delehaunty K."/>
            <person name="Dooling D."/>
            <person name="Fronik C."/>
            <person name="Fulton L."/>
            <person name="Fulton B."/>
            <person name="Graves T."/>
            <person name="Minx P."/>
            <person name="Sodergren E."/>
            <person name="Birney E."/>
            <person name="Margulies E.H."/>
            <person name="Herrero J."/>
            <person name="Green E.D."/>
            <person name="Haussler D."/>
            <person name="Siepel A."/>
            <person name="Goldman N."/>
            <person name="Pollard K.S."/>
            <person name="Pedersen J.S."/>
            <person name="Lander E.S."/>
            <person name="Kellis M."/>
        </authorList>
    </citation>
    <scope>NUCLEOTIDE SEQUENCE [LARGE SCALE GENOMIC DNA]</scope>
    <source>
        <strain evidence="14">2N</strain>
    </source>
</reference>
<feature type="transmembrane region" description="Helical" evidence="12">
    <location>
        <begin position="107"/>
        <end position="128"/>
    </location>
</feature>
<organism evidence="13 14">
    <name type="scientific">Cavia porcellus</name>
    <name type="common">Guinea pig</name>
    <dbReference type="NCBI Taxonomy" id="10141"/>
    <lineage>
        <taxon>Eukaryota</taxon>
        <taxon>Metazoa</taxon>
        <taxon>Chordata</taxon>
        <taxon>Craniata</taxon>
        <taxon>Vertebrata</taxon>
        <taxon>Euteleostomi</taxon>
        <taxon>Mammalia</taxon>
        <taxon>Eutheria</taxon>
        <taxon>Euarchontoglires</taxon>
        <taxon>Glires</taxon>
        <taxon>Rodentia</taxon>
        <taxon>Hystricomorpha</taxon>
        <taxon>Caviidae</taxon>
        <taxon>Cavia</taxon>
    </lineage>
</organism>
<keyword evidence="6 12" id="KW-1133">Transmembrane helix</keyword>
<keyword evidence="14" id="KW-1185">Reference proteome</keyword>
<accession>H0VW70</accession>
<evidence type="ECO:0000256" key="3">
    <source>
        <dbReference type="ARBA" id="ARBA00022480"/>
    </source>
</evidence>
<dbReference type="STRING" id="10141.ENSCPOP00000014948"/>
<dbReference type="SUPFAM" id="SSF81321">
    <property type="entry name" value="Family A G protein-coupled receptor-like"/>
    <property type="match status" value="1"/>
</dbReference>
<sequence>MKEHEGNVTWKTELGTTVYLSFLSGGTLVHLIPFIISIVCGLLLTYSLCRHLSHMRQHSKGSQDPSTEVHVKALKTVVSYLLLFAMYSVSIIISGWSFNWFRNETVYLLSQTLAIMYPSSHSCVLIWGNRKLKQAFMLRVCRQGTW</sequence>
<dbReference type="eggNOG" id="ENOG502TE6U">
    <property type="taxonomic scope" value="Eukaryota"/>
</dbReference>
<protein>
    <recommendedName>
        <fullName evidence="15">Taste receptor type 2</fullName>
    </recommendedName>
</protein>
<keyword evidence="8 12" id="KW-0472">Membrane</keyword>
<evidence type="ECO:0000256" key="5">
    <source>
        <dbReference type="ARBA" id="ARBA00022692"/>
    </source>
</evidence>
<evidence type="ECO:0000256" key="11">
    <source>
        <dbReference type="RuleBase" id="RU004423"/>
    </source>
</evidence>
<evidence type="ECO:0000256" key="4">
    <source>
        <dbReference type="ARBA" id="ARBA00022606"/>
    </source>
</evidence>
<evidence type="ECO:0000256" key="8">
    <source>
        <dbReference type="ARBA" id="ARBA00023136"/>
    </source>
</evidence>
<evidence type="ECO:0000313" key="14">
    <source>
        <dbReference type="Proteomes" id="UP000005447"/>
    </source>
</evidence>
<reference evidence="13" key="2">
    <citation type="submission" date="2025-08" db="UniProtKB">
        <authorList>
            <consortium name="Ensembl"/>
        </authorList>
    </citation>
    <scope>IDENTIFICATION</scope>
    <source>
        <strain evidence="13">2N</strain>
    </source>
</reference>
<dbReference type="PANTHER" id="PTHR11394:SF27">
    <property type="entry name" value="TASTE RECEPTOR TYPE 2 MEMBER 20"/>
    <property type="match status" value="1"/>
</dbReference>
<evidence type="ECO:0000256" key="2">
    <source>
        <dbReference type="ARBA" id="ARBA00007376"/>
    </source>
</evidence>
<evidence type="ECO:0008006" key="15">
    <source>
        <dbReference type="Google" id="ProtNLM"/>
    </source>
</evidence>
<keyword evidence="5 12" id="KW-0812">Transmembrane</keyword>
<dbReference type="Proteomes" id="UP000005447">
    <property type="component" value="Unassembled WGS sequence"/>
</dbReference>
<dbReference type="InterPro" id="IPR007960">
    <property type="entry name" value="TAS2R"/>
</dbReference>
<feature type="transmembrane region" description="Helical" evidence="12">
    <location>
        <begin position="28"/>
        <end position="49"/>
    </location>
</feature>
<dbReference type="Pfam" id="PF05296">
    <property type="entry name" value="TAS2R"/>
    <property type="match status" value="1"/>
</dbReference>
<comment type="similarity">
    <text evidence="2 11">Belongs to the G-protein coupled receptor T2R family.</text>
</comment>
<dbReference type="OMA" id="AIMYPSS"/>
<dbReference type="GO" id="GO:0004930">
    <property type="term" value="F:G protein-coupled receptor activity"/>
    <property type="evidence" value="ECO:0007669"/>
    <property type="project" value="UniProtKB-KW"/>
</dbReference>
<evidence type="ECO:0000256" key="6">
    <source>
        <dbReference type="ARBA" id="ARBA00022989"/>
    </source>
</evidence>
<dbReference type="EMBL" id="AAKN02030862">
    <property type="status" value="NOT_ANNOTATED_CDS"/>
    <property type="molecule type" value="Genomic_DNA"/>
</dbReference>
<dbReference type="HOGENOM" id="CLU_2242522_0_0_1"/>
<dbReference type="GO" id="GO:0033038">
    <property type="term" value="F:bitter taste receptor activity"/>
    <property type="evidence" value="ECO:0007669"/>
    <property type="project" value="InterPro"/>
</dbReference>
<dbReference type="PANTHER" id="PTHR11394">
    <property type="entry name" value="TASTE RECEPTOR TYPE 2"/>
    <property type="match status" value="1"/>
</dbReference>
<evidence type="ECO:0000256" key="12">
    <source>
        <dbReference type="SAM" id="Phobius"/>
    </source>
</evidence>
<evidence type="ECO:0000256" key="10">
    <source>
        <dbReference type="ARBA" id="ARBA00023224"/>
    </source>
</evidence>
<keyword evidence="9" id="KW-0675">Receptor</keyword>
<evidence type="ECO:0000256" key="9">
    <source>
        <dbReference type="ARBA" id="ARBA00023170"/>
    </source>
</evidence>
<evidence type="ECO:0000256" key="1">
    <source>
        <dbReference type="ARBA" id="ARBA00004141"/>
    </source>
</evidence>
<reference evidence="13" key="3">
    <citation type="submission" date="2025-09" db="UniProtKB">
        <authorList>
            <consortium name="Ensembl"/>
        </authorList>
    </citation>
    <scope>IDENTIFICATION</scope>
    <source>
        <strain evidence="13">2N</strain>
    </source>
</reference>
<dbReference type="Ensembl" id="ENSCPOT00000026527.2">
    <property type="protein sequence ID" value="ENSCPOP00000014948.2"/>
    <property type="gene ID" value="ENSCPOG00000021389.2"/>
</dbReference>
<dbReference type="VEuPathDB" id="HostDB:ENSCPOG00000021389"/>
<keyword evidence="4" id="KW-0716">Sensory transduction</keyword>
<name>H0VW70_CAVPO</name>
<evidence type="ECO:0000256" key="7">
    <source>
        <dbReference type="ARBA" id="ARBA00023040"/>
    </source>
</evidence>